<dbReference type="Gene3D" id="3.40.50.1110">
    <property type="entry name" value="SGNH hydrolase"/>
    <property type="match status" value="1"/>
</dbReference>
<dbReference type="InterPro" id="IPR013830">
    <property type="entry name" value="SGNH_hydro"/>
</dbReference>
<dbReference type="PANTHER" id="PTHR43784">
    <property type="entry name" value="GDSL-LIKE LIPASE/ACYLHYDROLASE, PUTATIVE (AFU_ORTHOLOGUE AFUA_2G00820)-RELATED"/>
    <property type="match status" value="1"/>
</dbReference>
<feature type="chain" id="PRO_5012237475" evidence="1">
    <location>
        <begin position="20"/>
        <end position="480"/>
    </location>
</feature>
<evidence type="ECO:0000259" key="2">
    <source>
        <dbReference type="Pfam" id="PF13472"/>
    </source>
</evidence>
<evidence type="ECO:0000313" key="4">
    <source>
        <dbReference type="Proteomes" id="UP000193920"/>
    </source>
</evidence>
<keyword evidence="1" id="KW-0732">Signal</keyword>
<dbReference type="OrthoDB" id="2125593at2759"/>
<feature type="domain" description="SGNH hydrolase-type esterase" evidence="2">
    <location>
        <begin position="264"/>
        <end position="456"/>
    </location>
</feature>
<dbReference type="Pfam" id="PF13472">
    <property type="entry name" value="Lipase_GDSL_2"/>
    <property type="match status" value="1"/>
</dbReference>
<protein>
    <submittedName>
        <fullName evidence="3">SGNH hydrolase</fullName>
    </submittedName>
</protein>
<evidence type="ECO:0000313" key="3">
    <source>
        <dbReference type="EMBL" id="ORY21413.1"/>
    </source>
</evidence>
<dbReference type="GO" id="GO:0016787">
    <property type="term" value="F:hydrolase activity"/>
    <property type="evidence" value="ECO:0007669"/>
    <property type="project" value="UniProtKB-KW"/>
</dbReference>
<dbReference type="CDD" id="cd01830">
    <property type="entry name" value="XynE_like"/>
    <property type="match status" value="1"/>
</dbReference>
<proteinExistence type="predicted"/>
<dbReference type="STRING" id="1754190.A0A1Y2AFN6"/>
<dbReference type="InterPro" id="IPR053140">
    <property type="entry name" value="GDSL_Rv0518-like"/>
</dbReference>
<organism evidence="3 4">
    <name type="scientific">Neocallimastix californiae</name>
    <dbReference type="NCBI Taxonomy" id="1754190"/>
    <lineage>
        <taxon>Eukaryota</taxon>
        <taxon>Fungi</taxon>
        <taxon>Fungi incertae sedis</taxon>
        <taxon>Chytridiomycota</taxon>
        <taxon>Chytridiomycota incertae sedis</taxon>
        <taxon>Neocallimastigomycetes</taxon>
        <taxon>Neocallimastigales</taxon>
        <taxon>Neocallimastigaceae</taxon>
        <taxon>Neocallimastix</taxon>
    </lineage>
</organism>
<dbReference type="SUPFAM" id="SSF52266">
    <property type="entry name" value="SGNH hydrolase"/>
    <property type="match status" value="1"/>
</dbReference>
<keyword evidence="4" id="KW-1185">Reference proteome</keyword>
<feature type="signal peptide" evidence="1">
    <location>
        <begin position="1"/>
        <end position="19"/>
    </location>
</feature>
<accession>A0A1Y2AFN6</accession>
<keyword evidence="3" id="KW-0378">Hydrolase</keyword>
<comment type="caution">
    <text evidence="3">The sequence shown here is derived from an EMBL/GenBank/DDBJ whole genome shotgun (WGS) entry which is preliminary data.</text>
</comment>
<sequence length="480" mass="52915">MKCLYIYVVLALLIQFSLAKKSSKYCKINGATIKKSQYKECKKVSKKCAEAPNDDECVKLNALCKDVWGTSENPVTIPDVGKEIVNISANFTSTWASSQYSAKGNMPPVDLEGYSYRQIIRTSIAGKELRFHFSNLLGESELELVSVHVAKSASQGSGEIISETDTEITFNGGESSVKIPAYKEIVSDVIAFDAPPLSELAITIFYGKVPETVTSHVNSRTNTFIEAGNVVSKKQFSKDITILHWYTISAVDVVSSGKEVACVCLGDSITDGRGVIFDANNRWTDIFAEKLQKYPETQHVGVLNHGIGATEVIGAEFDPMIPSAESRFEKDVIEQVNAKYLIIFYGVNDVLFSGRTTEELIAAYRKLIERAHKTGITVYGATILPFHLNSNYTEEKEKVRAELNEWILNTPASEGGFDGGIDFSKAVEDPSDPIALNREWNYEDDGLHPNHIGYAAIGNAVDVSLFTKTSEYLYDKAIKA</sequence>
<dbReference type="AlphaFoldDB" id="A0A1Y2AFN6"/>
<reference evidence="3 4" key="1">
    <citation type="submission" date="2016-08" db="EMBL/GenBank/DDBJ databases">
        <title>A Parts List for Fungal Cellulosomes Revealed by Comparative Genomics.</title>
        <authorList>
            <consortium name="DOE Joint Genome Institute"/>
            <person name="Haitjema C.H."/>
            <person name="Gilmore S.P."/>
            <person name="Henske J.K."/>
            <person name="Solomon K.V."/>
            <person name="De Groot R."/>
            <person name="Kuo A."/>
            <person name="Mondo S.J."/>
            <person name="Salamov A.A."/>
            <person name="Labutti K."/>
            <person name="Zhao Z."/>
            <person name="Chiniquy J."/>
            <person name="Barry K."/>
            <person name="Brewer H.M."/>
            <person name="Purvine S.O."/>
            <person name="Wright A.T."/>
            <person name="Boxma B."/>
            <person name="Van Alen T."/>
            <person name="Hackstein J.H."/>
            <person name="Baker S.E."/>
            <person name="Grigoriev I.V."/>
            <person name="O'Malley M.A."/>
        </authorList>
    </citation>
    <scope>NUCLEOTIDE SEQUENCE [LARGE SCALE GENOMIC DNA]</scope>
    <source>
        <strain evidence="3 4">G1</strain>
    </source>
</reference>
<dbReference type="Proteomes" id="UP000193920">
    <property type="component" value="Unassembled WGS sequence"/>
</dbReference>
<dbReference type="EMBL" id="MCOG01000266">
    <property type="protein sequence ID" value="ORY21413.1"/>
    <property type="molecule type" value="Genomic_DNA"/>
</dbReference>
<dbReference type="PANTHER" id="PTHR43784:SF2">
    <property type="entry name" value="GDSL-LIKE LIPASE_ACYLHYDROLASE, PUTATIVE (AFU_ORTHOLOGUE AFUA_2G00820)-RELATED"/>
    <property type="match status" value="1"/>
</dbReference>
<evidence type="ECO:0000256" key="1">
    <source>
        <dbReference type="SAM" id="SignalP"/>
    </source>
</evidence>
<name>A0A1Y2AFN6_9FUNG</name>
<dbReference type="InterPro" id="IPR036514">
    <property type="entry name" value="SGNH_hydro_sf"/>
</dbReference>
<gene>
    <name evidence="3" type="ORF">LY90DRAFT_707488</name>
</gene>